<evidence type="ECO:0000313" key="3">
    <source>
        <dbReference type="Proteomes" id="UP000235672"/>
    </source>
</evidence>
<evidence type="ECO:0000259" key="1">
    <source>
        <dbReference type="SMART" id="SM00382"/>
    </source>
</evidence>
<dbReference type="PANTHER" id="PTHR46411:SF3">
    <property type="entry name" value="AAA+ ATPASE DOMAIN-CONTAINING PROTEIN"/>
    <property type="match status" value="1"/>
</dbReference>
<dbReference type="Pfam" id="PF00004">
    <property type="entry name" value="AAA"/>
    <property type="match status" value="1"/>
</dbReference>
<evidence type="ECO:0000313" key="2">
    <source>
        <dbReference type="EMBL" id="PMD25577.1"/>
    </source>
</evidence>
<dbReference type="InterPro" id="IPR003593">
    <property type="entry name" value="AAA+_ATPase"/>
</dbReference>
<organism evidence="2 3">
    <name type="scientific">Hyaloscypha hepaticicola</name>
    <dbReference type="NCBI Taxonomy" id="2082293"/>
    <lineage>
        <taxon>Eukaryota</taxon>
        <taxon>Fungi</taxon>
        <taxon>Dikarya</taxon>
        <taxon>Ascomycota</taxon>
        <taxon>Pezizomycotina</taxon>
        <taxon>Leotiomycetes</taxon>
        <taxon>Helotiales</taxon>
        <taxon>Hyaloscyphaceae</taxon>
        <taxon>Hyaloscypha</taxon>
    </lineage>
</organism>
<dbReference type="Gene3D" id="3.40.50.300">
    <property type="entry name" value="P-loop containing nucleotide triphosphate hydrolases"/>
    <property type="match status" value="1"/>
</dbReference>
<dbReference type="SUPFAM" id="SSF52540">
    <property type="entry name" value="P-loop containing nucleoside triphosphate hydrolases"/>
    <property type="match status" value="1"/>
</dbReference>
<dbReference type="GO" id="GO:0016887">
    <property type="term" value="F:ATP hydrolysis activity"/>
    <property type="evidence" value="ECO:0007669"/>
    <property type="project" value="InterPro"/>
</dbReference>
<dbReference type="OrthoDB" id="10042665at2759"/>
<name>A0A2J6QH42_9HELO</name>
<accession>A0A2J6QH42</accession>
<dbReference type="Proteomes" id="UP000235672">
    <property type="component" value="Unassembled WGS sequence"/>
</dbReference>
<dbReference type="EMBL" id="KZ613470">
    <property type="protein sequence ID" value="PMD25577.1"/>
    <property type="molecule type" value="Genomic_DNA"/>
</dbReference>
<reference evidence="2 3" key="1">
    <citation type="submission" date="2016-05" db="EMBL/GenBank/DDBJ databases">
        <title>A degradative enzymes factory behind the ericoid mycorrhizal symbiosis.</title>
        <authorList>
            <consortium name="DOE Joint Genome Institute"/>
            <person name="Martino E."/>
            <person name="Morin E."/>
            <person name="Grelet G."/>
            <person name="Kuo A."/>
            <person name="Kohler A."/>
            <person name="Daghino S."/>
            <person name="Barry K."/>
            <person name="Choi C."/>
            <person name="Cichocki N."/>
            <person name="Clum A."/>
            <person name="Copeland A."/>
            <person name="Hainaut M."/>
            <person name="Haridas S."/>
            <person name="Labutti K."/>
            <person name="Lindquist E."/>
            <person name="Lipzen A."/>
            <person name="Khouja H.-R."/>
            <person name="Murat C."/>
            <person name="Ohm R."/>
            <person name="Olson A."/>
            <person name="Spatafora J."/>
            <person name="Veneault-Fourrey C."/>
            <person name="Henrissat B."/>
            <person name="Grigoriev I."/>
            <person name="Martin F."/>
            <person name="Perotto S."/>
        </authorList>
    </citation>
    <scope>NUCLEOTIDE SEQUENCE [LARGE SCALE GENOMIC DNA]</scope>
    <source>
        <strain evidence="2 3">UAMH 7357</strain>
    </source>
</reference>
<keyword evidence="3" id="KW-1185">Reference proteome</keyword>
<feature type="domain" description="AAA+ ATPase" evidence="1">
    <location>
        <begin position="392"/>
        <end position="517"/>
    </location>
</feature>
<sequence>CELHVYEKRFDTRGEKVLLRAGTKSELAPPKEKSHRACLVLTRHYGFGFTKQLQYTELEVQSRHIIKALREVIGTYRGVDFASKPVSIREPPRCLFHYQDELRRYAEASDNQQLKSHLRLCLQYMEKTLHKEIKIFQSLSKLSSPEIDHCHLWMVFKPGILVYEKEDGIERLSRLRSIVGEEEDDSYELKTWHLLTERIHHIGSGVGLAYHKLKIDRYEGRKPVCELTAVPLHLHPESERIRHDLLERGRKFLSLCRISHCFYDGVAHMCYRVSPQDDETSHTNVCAVKRIPCPEFAFGTKIYRPLTEANSDALFSDEEIMTCHQYLPGFSLELKKWGLFSVADIQELAYNDQAFHGLVLSAEKKKLISSLVGDQSFKGDDGFDDLIRGKGKGLIFLLHGPPGVGKTYTAESIADHTRRPLLKISSAELSGPAYWIELELSRLFSLSTRWNSIMLMDEADVFMQERSLNNLEINWLVSTLLRVLEYYEGILFLTTNRVETIDPAFMSRIHLSISYPRLSVDSRRELWKSAILRATRGQAPEWLTTEFLAQLVEKEINGREIKNIVRIGHALARQEQRSMTNNDLVRGLEALKQFEIDFSE</sequence>
<dbReference type="Pfam" id="PF22942">
    <property type="entry name" value="DUF7025"/>
    <property type="match status" value="1"/>
</dbReference>
<feature type="non-terminal residue" evidence="2">
    <location>
        <position position="1"/>
    </location>
</feature>
<dbReference type="InterPro" id="IPR027417">
    <property type="entry name" value="P-loop_NTPase"/>
</dbReference>
<protein>
    <submittedName>
        <fullName evidence="2">P-loop containing nucleoside triphosphate hydrolase protein</fullName>
    </submittedName>
</protein>
<dbReference type="PANTHER" id="PTHR46411">
    <property type="entry name" value="FAMILY ATPASE, PUTATIVE-RELATED"/>
    <property type="match status" value="1"/>
</dbReference>
<proteinExistence type="predicted"/>
<dbReference type="AlphaFoldDB" id="A0A2J6QH42"/>
<dbReference type="GO" id="GO:0005524">
    <property type="term" value="F:ATP binding"/>
    <property type="evidence" value="ECO:0007669"/>
    <property type="project" value="InterPro"/>
</dbReference>
<dbReference type="InterPro" id="IPR003959">
    <property type="entry name" value="ATPase_AAA_core"/>
</dbReference>
<feature type="non-terminal residue" evidence="2">
    <location>
        <position position="600"/>
    </location>
</feature>
<dbReference type="CDD" id="cd19481">
    <property type="entry name" value="RecA-like_protease"/>
    <property type="match status" value="1"/>
</dbReference>
<dbReference type="STRING" id="1745343.A0A2J6QH42"/>
<gene>
    <name evidence="2" type="ORF">NA56DRAFT_530574</name>
</gene>
<keyword evidence="2" id="KW-0378">Hydrolase</keyword>
<dbReference type="SMART" id="SM00382">
    <property type="entry name" value="AAA"/>
    <property type="match status" value="1"/>
</dbReference>
<dbReference type="InterPro" id="IPR054289">
    <property type="entry name" value="DUF7025"/>
</dbReference>